<evidence type="ECO:0000313" key="1">
    <source>
        <dbReference type="EMBL" id="GAI69347.1"/>
    </source>
</evidence>
<protein>
    <recommendedName>
        <fullName evidence="2">Wzt C-terminal domain-containing protein</fullName>
    </recommendedName>
</protein>
<dbReference type="EMBL" id="BARW01003630">
    <property type="protein sequence ID" value="GAI69347.1"/>
    <property type="molecule type" value="Genomic_DNA"/>
</dbReference>
<accession>X1QLG4</accession>
<comment type="caution">
    <text evidence="1">The sequence shown here is derived from an EMBL/GenBank/DDBJ whole genome shotgun (WGS) entry which is preliminary data.</text>
</comment>
<name>X1QLG4_9ZZZZ</name>
<organism evidence="1">
    <name type="scientific">marine sediment metagenome</name>
    <dbReference type="NCBI Taxonomy" id="412755"/>
    <lineage>
        <taxon>unclassified sequences</taxon>
        <taxon>metagenomes</taxon>
        <taxon>ecological metagenomes</taxon>
    </lineage>
</organism>
<dbReference type="AlphaFoldDB" id="X1QLG4"/>
<reference evidence="1" key="1">
    <citation type="journal article" date="2014" name="Front. Microbiol.">
        <title>High frequency of phylogenetically diverse reductive dehalogenase-homologous genes in deep subseafloor sedimentary metagenomes.</title>
        <authorList>
            <person name="Kawai M."/>
            <person name="Futagami T."/>
            <person name="Toyoda A."/>
            <person name="Takaki Y."/>
            <person name="Nishi S."/>
            <person name="Hori S."/>
            <person name="Arai W."/>
            <person name="Tsubouchi T."/>
            <person name="Morono Y."/>
            <person name="Uchiyama I."/>
            <person name="Ito T."/>
            <person name="Fujiyama A."/>
            <person name="Inagaki F."/>
            <person name="Takami H."/>
        </authorList>
    </citation>
    <scope>NUCLEOTIDE SEQUENCE</scope>
    <source>
        <strain evidence="1">Expedition CK06-06</strain>
    </source>
</reference>
<feature type="non-terminal residue" evidence="1">
    <location>
        <position position="1"/>
    </location>
</feature>
<evidence type="ECO:0008006" key="2">
    <source>
        <dbReference type="Google" id="ProtNLM"/>
    </source>
</evidence>
<gene>
    <name evidence="1" type="ORF">S12H4_09096</name>
</gene>
<proteinExistence type="predicted"/>
<sequence>YAGTIIGIELEHNGTQEGLPVYNIPQGQTARVHVWGRNDMASTQRLGIHWLVYDPDGILVQDYEDWSLLYYRQGTDHQFIGGHFNLAKPGTYTINIALSMNPSDPEIVDSYYGNLCTVAAAVPEPAFRGFGVTEYATV</sequence>